<gene>
    <name evidence="3" type="ORF">PARMNEM_LOCUS10487</name>
</gene>
<sequence>MFAKVVDYRTVNAVDSEVADVIKTKCISAASPSSLSKATVPIMINEFHAEALIDTGSSVSFINKTLAQNMNLKMRPHKQAISLASLSHISFVEGITYAIINLDKHTYSNQPLLIVNNLCADVILGHDLLKSHKTLEFNFEGSRDSLKICVMEASVPPVSLFTNLSPNIKPIAIKSRCYTKIDEEFIRGEVSILLKDEG</sequence>
<dbReference type="AlphaFoldDB" id="A0AAV1L530"/>
<dbReference type="GO" id="GO:0004190">
    <property type="term" value="F:aspartic-type endopeptidase activity"/>
    <property type="evidence" value="ECO:0007669"/>
    <property type="project" value="InterPro"/>
</dbReference>
<proteinExistence type="predicted"/>
<dbReference type="EMBL" id="CAVLGL010000085">
    <property type="protein sequence ID" value="CAK1590069.1"/>
    <property type="molecule type" value="Genomic_DNA"/>
</dbReference>
<dbReference type="PROSITE" id="PS50175">
    <property type="entry name" value="ASP_PROT_RETROV"/>
    <property type="match status" value="1"/>
</dbReference>
<organism evidence="3 4">
    <name type="scientific">Parnassius mnemosyne</name>
    <name type="common">clouded apollo</name>
    <dbReference type="NCBI Taxonomy" id="213953"/>
    <lineage>
        <taxon>Eukaryota</taxon>
        <taxon>Metazoa</taxon>
        <taxon>Ecdysozoa</taxon>
        <taxon>Arthropoda</taxon>
        <taxon>Hexapoda</taxon>
        <taxon>Insecta</taxon>
        <taxon>Pterygota</taxon>
        <taxon>Neoptera</taxon>
        <taxon>Endopterygota</taxon>
        <taxon>Lepidoptera</taxon>
        <taxon>Glossata</taxon>
        <taxon>Ditrysia</taxon>
        <taxon>Papilionoidea</taxon>
        <taxon>Papilionidae</taxon>
        <taxon>Parnassiinae</taxon>
        <taxon>Parnassini</taxon>
        <taxon>Parnassius</taxon>
        <taxon>Driopa</taxon>
    </lineage>
</organism>
<dbReference type="GO" id="GO:0006508">
    <property type="term" value="P:proteolysis"/>
    <property type="evidence" value="ECO:0007669"/>
    <property type="project" value="InterPro"/>
</dbReference>
<feature type="domain" description="Peptidase A2" evidence="2">
    <location>
        <begin position="49"/>
        <end position="128"/>
    </location>
</feature>
<evidence type="ECO:0000259" key="2">
    <source>
        <dbReference type="PROSITE" id="PS50175"/>
    </source>
</evidence>
<protein>
    <recommendedName>
        <fullName evidence="2">Peptidase A2 domain-containing protein</fullName>
    </recommendedName>
</protein>
<dbReference type="InterPro" id="IPR021109">
    <property type="entry name" value="Peptidase_aspartic_dom_sf"/>
</dbReference>
<dbReference type="Gene3D" id="2.40.70.10">
    <property type="entry name" value="Acid Proteases"/>
    <property type="match status" value="1"/>
</dbReference>
<evidence type="ECO:0000313" key="3">
    <source>
        <dbReference type="EMBL" id="CAK1590069.1"/>
    </source>
</evidence>
<accession>A0AAV1L530</accession>
<keyword evidence="4" id="KW-1185">Reference proteome</keyword>
<dbReference type="CDD" id="cd00303">
    <property type="entry name" value="retropepsin_like"/>
    <property type="match status" value="1"/>
</dbReference>
<dbReference type="InterPro" id="IPR001995">
    <property type="entry name" value="Peptidase_A2_cat"/>
</dbReference>
<reference evidence="3 4" key="1">
    <citation type="submission" date="2023-11" db="EMBL/GenBank/DDBJ databases">
        <authorList>
            <person name="Hedman E."/>
            <person name="Englund M."/>
            <person name="Stromberg M."/>
            <person name="Nyberg Akerstrom W."/>
            <person name="Nylinder S."/>
            <person name="Jareborg N."/>
            <person name="Kallberg Y."/>
            <person name="Kronander E."/>
        </authorList>
    </citation>
    <scope>NUCLEOTIDE SEQUENCE [LARGE SCALE GENOMIC DNA]</scope>
</reference>
<evidence type="ECO:0000256" key="1">
    <source>
        <dbReference type="ARBA" id="ARBA00022801"/>
    </source>
</evidence>
<evidence type="ECO:0000313" key="4">
    <source>
        <dbReference type="Proteomes" id="UP001314205"/>
    </source>
</evidence>
<keyword evidence="1" id="KW-0378">Hydrolase</keyword>
<comment type="caution">
    <text evidence="3">The sequence shown here is derived from an EMBL/GenBank/DDBJ whole genome shotgun (WGS) entry which is preliminary data.</text>
</comment>
<dbReference type="Proteomes" id="UP001314205">
    <property type="component" value="Unassembled WGS sequence"/>
</dbReference>
<dbReference type="Pfam" id="PF13975">
    <property type="entry name" value="gag-asp_proteas"/>
    <property type="match status" value="1"/>
</dbReference>
<dbReference type="SUPFAM" id="SSF50630">
    <property type="entry name" value="Acid proteases"/>
    <property type="match status" value="1"/>
</dbReference>
<name>A0AAV1L530_9NEOP</name>